<dbReference type="CDD" id="cd00609">
    <property type="entry name" value="AAT_like"/>
    <property type="match status" value="1"/>
</dbReference>
<feature type="domain" description="Aminotransferase class I/classII large" evidence="7">
    <location>
        <begin position="98"/>
        <end position="449"/>
    </location>
</feature>
<dbReference type="EMBL" id="SSOP01000161">
    <property type="protein sequence ID" value="KAB5590552.1"/>
    <property type="molecule type" value="Genomic_DNA"/>
</dbReference>
<keyword evidence="5" id="KW-0663">Pyridoxal phosphate</keyword>
<keyword evidence="9" id="KW-1185">Reference proteome</keyword>
<evidence type="ECO:0000256" key="5">
    <source>
        <dbReference type="ARBA" id="ARBA00022898"/>
    </source>
</evidence>
<dbReference type="AlphaFoldDB" id="A0A5N5QFM6"/>
<dbReference type="GO" id="GO:1901605">
    <property type="term" value="P:alpha-amino acid metabolic process"/>
    <property type="evidence" value="ECO:0007669"/>
    <property type="project" value="TreeGrafter"/>
</dbReference>
<name>A0A5N5QFM6_9AGAM</name>
<comment type="caution">
    <text evidence="8">The sequence shown here is derived from an EMBL/GenBank/DDBJ whole genome shotgun (WGS) entry which is preliminary data.</text>
</comment>
<dbReference type="GO" id="GO:0008483">
    <property type="term" value="F:transaminase activity"/>
    <property type="evidence" value="ECO:0007669"/>
    <property type="project" value="UniProtKB-KW"/>
</dbReference>
<dbReference type="Pfam" id="PF00155">
    <property type="entry name" value="Aminotran_1_2"/>
    <property type="match status" value="1"/>
</dbReference>
<evidence type="ECO:0000313" key="8">
    <source>
        <dbReference type="EMBL" id="KAB5590552.1"/>
    </source>
</evidence>
<dbReference type="PANTHER" id="PTHR42790:SF19">
    <property type="entry name" value="KYNURENINE_ALPHA-AMINOADIPATE AMINOTRANSFERASE, MITOCHONDRIAL"/>
    <property type="match status" value="1"/>
</dbReference>
<evidence type="ECO:0000256" key="6">
    <source>
        <dbReference type="SAM" id="MobiDB-lite"/>
    </source>
</evidence>
<evidence type="ECO:0000256" key="3">
    <source>
        <dbReference type="ARBA" id="ARBA00022576"/>
    </source>
</evidence>
<protein>
    <recommendedName>
        <fullName evidence="7">Aminotransferase class I/classII large domain-containing protein</fullName>
    </recommendedName>
</protein>
<evidence type="ECO:0000256" key="2">
    <source>
        <dbReference type="ARBA" id="ARBA00007441"/>
    </source>
</evidence>
<dbReference type="Proteomes" id="UP000383932">
    <property type="component" value="Unassembled WGS sequence"/>
</dbReference>
<accession>A0A5N5QFM6</accession>
<evidence type="ECO:0000256" key="4">
    <source>
        <dbReference type="ARBA" id="ARBA00022679"/>
    </source>
</evidence>
<dbReference type="GO" id="GO:0030170">
    <property type="term" value="F:pyridoxal phosphate binding"/>
    <property type="evidence" value="ECO:0007669"/>
    <property type="project" value="InterPro"/>
</dbReference>
<comment type="similarity">
    <text evidence="2">Belongs to the class-I pyridoxal-phosphate-dependent aminotransferase family.</text>
</comment>
<dbReference type="Gene3D" id="3.40.640.10">
    <property type="entry name" value="Type I PLP-dependent aspartate aminotransferase-like (Major domain)"/>
    <property type="match status" value="1"/>
</dbReference>
<organism evidence="8 9">
    <name type="scientific">Ceratobasidium theobromae</name>
    <dbReference type="NCBI Taxonomy" id="1582974"/>
    <lineage>
        <taxon>Eukaryota</taxon>
        <taxon>Fungi</taxon>
        <taxon>Dikarya</taxon>
        <taxon>Basidiomycota</taxon>
        <taxon>Agaricomycotina</taxon>
        <taxon>Agaricomycetes</taxon>
        <taxon>Cantharellales</taxon>
        <taxon>Ceratobasidiaceae</taxon>
        <taxon>Ceratobasidium</taxon>
    </lineage>
</organism>
<dbReference type="InterPro" id="IPR050859">
    <property type="entry name" value="Class-I_PLP-dep_aminotransf"/>
</dbReference>
<evidence type="ECO:0000256" key="1">
    <source>
        <dbReference type="ARBA" id="ARBA00001933"/>
    </source>
</evidence>
<dbReference type="InterPro" id="IPR015421">
    <property type="entry name" value="PyrdxlP-dep_Trfase_major"/>
</dbReference>
<comment type="cofactor">
    <cofactor evidence="1">
        <name>pyridoxal 5'-phosphate</name>
        <dbReference type="ChEBI" id="CHEBI:597326"/>
    </cofactor>
</comment>
<dbReference type="InterPro" id="IPR004839">
    <property type="entry name" value="Aminotransferase_I/II_large"/>
</dbReference>
<keyword evidence="4" id="KW-0808">Transferase</keyword>
<evidence type="ECO:0000259" key="7">
    <source>
        <dbReference type="Pfam" id="PF00155"/>
    </source>
</evidence>
<evidence type="ECO:0000313" key="9">
    <source>
        <dbReference type="Proteomes" id="UP000383932"/>
    </source>
</evidence>
<dbReference type="SUPFAM" id="SSF53383">
    <property type="entry name" value="PLP-dependent transferases"/>
    <property type="match status" value="1"/>
</dbReference>
<gene>
    <name evidence="8" type="ORF">CTheo_6001</name>
</gene>
<dbReference type="PANTHER" id="PTHR42790">
    <property type="entry name" value="AMINOTRANSFERASE"/>
    <property type="match status" value="1"/>
</dbReference>
<feature type="region of interest" description="Disordered" evidence="6">
    <location>
        <begin position="1"/>
        <end position="20"/>
    </location>
</feature>
<proteinExistence type="inferred from homology"/>
<dbReference type="OrthoDB" id="691673at2759"/>
<reference evidence="8 9" key="1">
    <citation type="journal article" date="2019" name="Fungal Biol. Biotechnol.">
        <title>Draft genome sequence of fastidious pathogen Ceratobasidium theobromae, which causes vascular-streak dieback in Theobroma cacao.</title>
        <authorList>
            <person name="Ali S.S."/>
            <person name="Asman A."/>
            <person name="Shao J."/>
            <person name="Firmansyah A.P."/>
            <person name="Susilo A.W."/>
            <person name="Rosmana A."/>
            <person name="McMahon P."/>
            <person name="Junaid M."/>
            <person name="Guest D."/>
            <person name="Kheng T.Y."/>
            <person name="Meinhardt L.W."/>
            <person name="Bailey B.A."/>
        </authorList>
    </citation>
    <scope>NUCLEOTIDE SEQUENCE [LARGE SCALE GENOMIC DNA]</scope>
    <source>
        <strain evidence="8 9">CT2</strain>
    </source>
</reference>
<keyword evidence="3" id="KW-0032">Aminotransferase</keyword>
<dbReference type="InterPro" id="IPR015424">
    <property type="entry name" value="PyrdxlP-dep_Trfase"/>
</dbReference>
<sequence>MVPSRLKPVSSYQEAKPPGDYSRFLARRTRLRTIDGIRGLLPLEKTPGVISLLAGKPNASTFPIEEISITMRAPAAPQPYSHSGGEPVLETLKIQGKDLSEALQYTFTDGIPELRDILSDFQHREHGVVVDDIKLQLTIGNGSQDLMYKAFVCLLDPGDPILLEAPIYAGVLPILQPLECDMIEVETDSEGISVDHLRQLLRNWPEGKRKPKALYTVPFGNNPTGATTFLERRKAVLELAEEYDFLILEDDPYYYLYFGNEERPRSYLNLEYSANKPIQRRVLRFDSFSKVLSSGMRIGFATGPPQLIKAMNSHTSAANLQAASTTQAIAIAMLRHWGHDGFRAHISNISGFYRAKRDAFDAVLRKYFRPEGEKPLAEWSRPEAGLFFWFKLNIPEGDSAQLIGTKALAKGVIAVPGMVFYPSRRQTAYVRTAFSVMDIELVDEALKRLASVVREAIENP</sequence>